<dbReference type="PANTHER" id="PTHR46118">
    <property type="entry name" value="PROTEIN ABHD11"/>
    <property type="match status" value="1"/>
</dbReference>
<evidence type="ECO:0000256" key="3">
    <source>
        <dbReference type="ARBA" id="ARBA00026104"/>
    </source>
</evidence>
<comment type="catalytic activity">
    <reaction evidence="9">
        <text>1,2-didecanoylglycerol + H2O = decanoylglycerol + decanoate + H(+)</text>
        <dbReference type="Rhea" id="RHEA:48596"/>
        <dbReference type="ChEBI" id="CHEBI:11152"/>
        <dbReference type="ChEBI" id="CHEBI:15377"/>
        <dbReference type="ChEBI" id="CHEBI:15378"/>
        <dbReference type="ChEBI" id="CHEBI:27689"/>
        <dbReference type="ChEBI" id="CHEBI:90605"/>
    </reaction>
</comment>
<dbReference type="Gene3D" id="3.40.50.1820">
    <property type="entry name" value="alpha/beta hydrolase"/>
    <property type="match status" value="1"/>
</dbReference>
<comment type="similarity">
    <text evidence="1">Belongs to the AB hydrolase superfamily.</text>
</comment>
<evidence type="ECO:0000256" key="10">
    <source>
        <dbReference type="ARBA" id="ARBA00048513"/>
    </source>
</evidence>
<dbReference type="InterPro" id="IPR000073">
    <property type="entry name" value="AB_hydrolase_1"/>
</dbReference>
<dbReference type="InterPro" id="IPR029058">
    <property type="entry name" value="AB_hydrolase_fold"/>
</dbReference>
<comment type="catalytic activity">
    <reaction evidence="8">
        <text>1-octadecanoyl-2-(4Z,7Z,10Z,13Z,16Z,19Z-docosahexaenoyl)-sn-glycerol + H2O = 2-(4Z,7Z,10Z,13Z,16Z,19Z-docosahexaenoyl)-glycerol + octadecanoate + H(+)</text>
        <dbReference type="Rhea" id="RHEA:77107"/>
        <dbReference type="ChEBI" id="CHEBI:15377"/>
        <dbReference type="ChEBI" id="CHEBI:15378"/>
        <dbReference type="ChEBI" id="CHEBI:25629"/>
        <dbReference type="ChEBI" id="CHEBI:77129"/>
        <dbReference type="ChEBI" id="CHEBI:186738"/>
    </reaction>
</comment>
<organism evidence="13 14">
    <name type="scientific">Oedothorax gibbosus</name>
    <dbReference type="NCBI Taxonomy" id="931172"/>
    <lineage>
        <taxon>Eukaryota</taxon>
        <taxon>Metazoa</taxon>
        <taxon>Ecdysozoa</taxon>
        <taxon>Arthropoda</taxon>
        <taxon>Chelicerata</taxon>
        <taxon>Arachnida</taxon>
        <taxon>Araneae</taxon>
        <taxon>Araneomorphae</taxon>
        <taxon>Entelegynae</taxon>
        <taxon>Araneoidea</taxon>
        <taxon>Linyphiidae</taxon>
        <taxon>Erigoninae</taxon>
        <taxon>Oedothorax</taxon>
    </lineage>
</organism>
<dbReference type="EC" id="3.1.1.116" evidence="3"/>
<dbReference type="PRINTS" id="PR00111">
    <property type="entry name" value="ABHYDROLASE"/>
</dbReference>
<proteinExistence type="inferred from homology"/>
<dbReference type="InterPro" id="IPR000639">
    <property type="entry name" value="Epox_hydrolase-like"/>
</dbReference>
<comment type="catalytic activity">
    <reaction evidence="11">
        <text>1-octadecanoyl-2-(5Z,8Z,11Z,14Z-eicosatetraenoyl)-sn-glycerol + H2O = 2-(5Z,8Z,11Z,14Z-eicosatetraenoyl)-glycerol + octadecanoate + H(+)</text>
        <dbReference type="Rhea" id="RHEA:38507"/>
        <dbReference type="ChEBI" id="CHEBI:15377"/>
        <dbReference type="ChEBI" id="CHEBI:15378"/>
        <dbReference type="ChEBI" id="CHEBI:25629"/>
        <dbReference type="ChEBI" id="CHEBI:52392"/>
        <dbReference type="ChEBI" id="CHEBI:75728"/>
    </reaction>
</comment>
<dbReference type="SUPFAM" id="SSF53474">
    <property type="entry name" value="alpha/beta-Hydrolases"/>
    <property type="match status" value="1"/>
</dbReference>
<evidence type="ECO:0000259" key="12">
    <source>
        <dbReference type="Pfam" id="PF12697"/>
    </source>
</evidence>
<keyword evidence="14" id="KW-1185">Reference proteome</keyword>
<dbReference type="PRINTS" id="PR00412">
    <property type="entry name" value="EPOXHYDRLASE"/>
</dbReference>
<gene>
    <name evidence="13" type="ORF">JTE90_011843</name>
</gene>
<dbReference type="GO" id="GO:0052689">
    <property type="term" value="F:carboxylic ester hydrolase activity"/>
    <property type="evidence" value="ECO:0007669"/>
    <property type="project" value="TreeGrafter"/>
</dbReference>
<protein>
    <recommendedName>
        <fullName evidence="7">sn-1-specific diacylglycerol lipase ABHD11</fullName>
        <ecNumber evidence="3">3.1.1.116</ecNumber>
    </recommendedName>
    <alternativeName>
        <fullName evidence="4">Alpha/beta hydrolase domain-containing protein 11</fullName>
    </alternativeName>
</protein>
<evidence type="ECO:0000256" key="2">
    <source>
        <dbReference type="ARBA" id="ARBA00022801"/>
    </source>
</evidence>
<sequence length="288" mass="32159">MPSYTPVKLAFSVVVPKNGVSEKPPIIFAHGLSGSKEHWEDFTQLFADRTKRKVYAIDARNHGDSEWNDVFNFDCNVDDFLHFMDSEKISKAIIVGHSMGGITGIKMALIAPERVEKLIVEDMSVSPPPAEVIGMVVSVLSMLKNALQVLPKGVDEATAIQMLFSIVLSQIPEEVKSNFVKPESFQKLKIAFKRLEDGSLTFKANLDILLKFIKEAKDVQEAVEGVYEGPAFFLYGKLSPFHAHLDEPSVKKHFPKADITSIENATHTVHFDQPEEFAEAVLNFILKE</sequence>
<dbReference type="GO" id="GO:0005739">
    <property type="term" value="C:mitochondrion"/>
    <property type="evidence" value="ECO:0007669"/>
    <property type="project" value="TreeGrafter"/>
</dbReference>
<keyword evidence="2" id="KW-0378">Hydrolase</keyword>
<comment type="caution">
    <text evidence="13">The sequence shown here is derived from an EMBL/GenBank/DDBJ whole genome shotgun (WGS) entry which is preliminary data.</text>
</comment>
<dbReference type="PANTHER" id="PTHR46118:SF4">
    <property type="entry name" value="PROTEIN ABHD11"/>
    <property type="match status" value="1"/>
</dbReference>
<dbReference type="AlphaFoldDB" id="A0AAV6U1S4"/>
<accession>A0AAV6U1S4</accession>
<dbReference type="EMBL" id="JAFNEN010000733">
    <property type="protein sequence ID" value="KAG8177951.1"/>
    <property type="molecule type" value="Genomic_DNA"/>
</dbReference>
<name>A0AAV6U1S4_9ARAC</name>
<evidence type="ECO:0000256" key="9">
    <source>
        <dbReference type="ARBA" id="ARBA00048504"/>
    </source>
</evidence>
<evidence type="ECO:0000256" key="7">
    <source>
        <dbReference type="ARBA" id="ARBA00044064"/>
    </source>
</evidence>
<feature type="domain" description="AB hydrolase-1" evidence="12">
    <location>
        <begin position="26"/>
        <end position="280"/>
    </location>
</feature>
<dbReference type="Pfam" id="PF12697">
    <property type="entry name" value="Abhydrolase_6"/>
    <property type="match status" value="1"/>
</dbReference>
<evidence type="ECO:0000313" key="13">
    <source>
        <dbReference type="EMBL" id="KAG8177951.1"/>
    </source>
</evidence>
<evidence type="ECO:0000256" key="1">
    <source>
        <dbReference type="ARBA" id="ARBA00008645"/>
    </source>
</evidence>
<evidence type="ECO:0000256" key="4">
    <source>
        <dbReference type="ARBA" id="ARBA00042703"/>
    </source>
</evidence>
<evidence type="ECO:0000256" key="6">
    <source>
        <dbReference type="ARBA" id="ARBA00043742"/>
    </source>
</evidence>
<comment type="catalytic activity">
    <reaction evidence="5">
        <text>a 1,2-diacyl-sn-glycerol + H2O = a 2-acylglycerol + a fatty acid + H(+)</text>
        <dbReference type="Rhea" id="RHEA:33275"/>
        <dbReference type="ChEBI" id="CHEBI:15377"/>
        <dbReference type="ChEBI" id="CHEBI:15378"/>
        <dbReference type="ChEBI" id="CHEBI:17389"/>
        <dbReference type="ChEBI" id="CHEBI:17815"/>
        <dbReference type="ChEBI" id="CHEBI:28868"/>
        <dbReference type="EC" id="3.1.1.116"/>
    </reaction>
</comment>
<evidence type="ECO:0000313" key="14">
    <source>
        <dbReference type="Proteomes" id="UP000827092"/>
    </source>
</evidence>
<dbReference type="Proteomes" id="UP000827092">
    <property type="component" value="Unassembled WGS sequence"/>
</dbReference>
<comment type="catalytic activity">
    <reaction evidence="6">
        <text>a 1,3-diacyl-sn-glycerol + H2O = a 1-acyl-sn-glycerol + a fatty acid + H(+)</text>
        <dbReference type="Rhea" id="RHEA:38503"/>
        <dbReference type="ChEBI" id="CHEBI:15377"/>
        <dbReference type="ChEBI" id="CHEBI:15378"/>
        <dbReference type="ChEBI" id="CHEBI:28868"/>
        <dbReference type="ChEBI" id="CHEBI:64683"/>
        <dbReference type="ChEBI" id="CHEBI:77272"/>
    </reaction>
</comment>
<evidence type="ECO:0000256" key="8">
    <source>
        <dbReference type="ARBA" id="ARBA00048283"/>
    </source>
</evidence>
<evidence type="ECO:0000256" key="5">
    <source>
        <dbReference type="ARBA" id="ARBA00043667"/>
    </source>
</evidence>
<evidence type="ECO:0000256" key="11">
    <source>
        <dbReference type="ARBA" id="ARBA00048919"/>
    </source>
</evidence>
<reference evidence="13 14" key="1">
    <citation type="journal article" date="2022" name="Nat. Ecol. Evol.">
        <title>A masculinizing supergene underlies an exaggerated male reproductive morph in a spider.</title>
        <authorList>
            <person name="Hendrickx F."/>
            <person name="De Corte Z."/>
            <person name="Sonet G."/>
            <person name="Van Belleghem S.M."/>
            <person name="Kostlbacher S."/>
            <person name="Vangestel C."/>
        </authorList>
    </citation>
    <scope>NUCLEOTIDE SEQUENCE [LARGE SCALE GENOMIC DNA]</scope>
    <source>
        <strain evidence="13">W744_W776</strain>
    </source>
</reference>
<comment type="catalytic activity">
    <reaction evidence="10">
        <text>1-octadecanoyl-2-(9Z-octadecenoyl)-sn-glycerol + H2O = 2-(9Z-octadecenoyl)-glycerol + octadecanoate + H(+)</text>
        <dbReference type="Rhea" id="RHEA:77103"/>
        <dbReference type="ChEBI" id="CHEBI:15377"/>
        <dbReference type="ChEBI" id="CHEBI:15378"/>
        <dbReference type="ChEBI" id="CHEBI:25629"/>
        <dbReference type="ChEBI" id="CHEBI:73990"/>
        <dbReference type="ChEBI" id="CHEBI:75468"/>
    </reaction>
</comment>